<comment type="caution">
    <text evidence="1">The sequence shown here is derived from an EMBL/GenBank/DDBJ whole genome shotgun (WGS) entry which is preliminary data.</text>
</comment>
<dbReference type="Gene3D" id="3.30.1870.10">
    <property type="entry name" value="EreA-like, domain 2"/>
    <property type="match status" value="1"/>
</dbReference>
<protein>
    <submittedName>
        <fullName evidence="1">Erythromycin esterase family protein</fullName>
    </submittedName>
</protein>
<dbReference type="CDD" id="cd14728">
    <property type="entry name" value="Ere-like"/>
    <property type="match status" value="1"/>
</dbReference>
<reference evidence="2" key="1">
    <citation type="journal article" date="2019" name="Int. J. Syst. Evol. Microbiol.">
        <title>The Global Catalogue of Microorganisms (GCM) 10K type strain sequencing project: providing services to taxonomists for standard genome sequencing and annotation.</title>
        <authorList>
            <consortium name="The Broad Institute Genomics Platform"/>
            <consortium name="The Broad Institute Genome Sequencing Center for Infectious Disease"/>
            <person name="Wu L."/>
            <person name="Ma J."/>
        </authorList>
    </citation>
    <scope>NUCLEOTIDE SEQUENCE [LARGE SCALE GENOMIC DNA]</scope>
    <source>
        <strain evidence="2">JCM 31202</strain>
    </source>
</reference>
<accession>A0ABW3EF80</accession>
<sequence>MTSEKTVADWVAATARPVHADTADGPLTDLEPLRDAARGAVAAAVATATRGAHELFVLHDRVLRFLVEELGFRTLALEEDWTTGLRLDAYARTGRDDPAAALRDAWLPWQTAEVLDALRWIRSFNERHPDDPVRIIGLDFHATRASAYDAVEEHVRRAAPGRAAELAGLLAPLRPDGPIDEHVARYRALPDKRPHIERAERALALVRSLPVDPIAVRHAQAIADFHHLHARPVLDIEHVERRFAQNILWWHEHTGSKVVYWGGTAHASAGEAVLNGGLGQARTNAGGLLRRRLGARFLAIGLTFDHGAVHGGVPVPPPPAAFGDAVLGTAGPPHYLLDLRDARTRTDEVGAWLGTPAPVRVIGPGYRPADDPDHNIQGGAPGALFDVVVHSREVTPARPLP</sequence>
<dbReference type="Proteomes" id="UP001596972">
    <property type="component" value="Unassembled WGS sequence"/>
</dbReference>
<evidence type="ECO:0000313" key="1">
    <source>
        <dbReference type="EMBL" id="MFD0898938.1"/>
    </source>
</evidence>
<dbReference type="PANTHER" id="PTHR31299:SF0">
    <property type="entry name" value="ESTERASE, PUTATIVE (AFU_ORTHOLOGUE AFUA_1G05850)-RELATED"/>
    <property type="match status" value="1"/>
</dbReference>
<dbReference type="Gene3D" id="1.20.1440.30">
    <property type="entry name" value="Biosynthetic Protein domain"/>
    <property type="match status" value="1"/>
</dbReference>
<dbReference type="EMBL" id="JBHTJA010000001">
    <property type="protein sequence ID" value="MFD0898938.1"/>
    <property type="molecule type" value="Genomic_DNA"/>
</dbReference>
<name>A0ABW3EF80_9ACTN</name>
<dbReference type="InterPro" id="IPR052036">
    <property type="entry name" value="Hydrolase/PRTase-associated"/>
</dbReference>
<gene>
    <name evidence="1" type="ORF">ACFQ11_00835</name>
</gene>
<organism evidence="1 2">
    <name type="scientific">Actinomadura sediminis</name>
    <dbReference type="NCBI Taxonomy" id="1038904"/>
    <lineage>
        <taxon>Bacteria</taxon>
        <taxon>Bacillati</taxon>
        <taxon>Actinomycetota</taxon>
        <taxon>Actinomycetes</taxon>
        <taxon>Streptosporangiales</taxon>
        <taxon>Thermomonosporaceae</taxon>
        <taxon>Actinomadura</taxon>
    </lineage>
</organism>
<keyword evidence="2" id="KW-1185">Reference proteome</keyword>
<proteinExistence type="predicted"/>
<dbReference type="Gene3D" id="3.40.1660.10">
    <property type="entry name" value="EreA-like (biosynthetic domain)"/>
    <property type="match status" value="1"/>
</dbReference>
<dbReference type="PANTHER" id="PTHR31299">
    <property type="entry name" value="ESTERASE, PUTATIVE (AFU_ORTHOLOGUE AFUA_1G05850)-RELATED"/>
    <property type="match status" value="1"/>
</dbReference>
<dbReference type="SUPFAM" id="SSF159501">
    <property type="entry name" value="EreA/ChaN-like"/>
    <property type="match status" value="1"/>
</dbReference>
<evidence type="ECO:0000313" key="2">
    <source>
        <dbReference type="Proteomes" id="UP001596972"/>
    </source>
</evidence>
<dbReference type="RefSeq" id="WP_378295732.1">
    <property type="nucleotide sequence ID" value="NZ_JBHTJA010000001.1"/>
</dbReference>
<dbReference type="InterPro" id="IPR007815">
    <property type="entry name" value="Emycin_Estase"/>
</dbReference>
<dbReference type="Pfam" id="PF05139">
    <property type="entry name" value="Erythro_esteras"/>
    <property type="match status" value="1"/>
</dbReference>